<evidence type="ECO:0000313" key="1">
    <source>
        <dbReference type="EnsemblPlants" id="PGSC0003DMT400061983"/>
    </source>
</evidence>
<dbReference type="Gramene" id="PGSC0003DMT400061983">
    <property type="protein sequence ID" value="PGSC0003DMT400061983"/>
    <property type="gene ID" value="PGSC0003DMG400024123"/>
</dbReference>
<evidence type="ECO:0000313" key="2">
    <source>
        <dbReference type="Proteomes" id="UP000011115"/>
    </source>
</evidence>
<dbReference type="HOGENOM" id="CLU_2562820_0_0_1"/>
<dbReference type="EnsemblPlants" id="PGSC0003DMT400061983">
    <property type="protein sequence ID" value="PGSC0003DMT400061983"/>
    <property type="gene ID" value="PGSC0003DMG400024123"/>
</dbReference>
<dbReference type="AlphaFoldDB" id="M1C8C1"/>
<reference evidence="1" key="2">
    <citation type="submission" date="2015-06" db="UniProtKB">
        <authorList>
            <consortium name="EnsemblPlants"/>
        </authorList>
    </citation>
    <scope>IDENTIFICATION</scope>
    <source>
        <strain evidence="1">DM1-3 516 R44</strain>
    </source>
</reference>
<accession>M1C8C1</accession>
<name>M1C8C1_SOLTU</name>
<dbReference type="PaxDb" id="4113-PGSC0003DMT400061983"/>
<protein>
    <submittedName>
        <fullName evidence="1">Uncharacterized protein</fullName>
    </submittedName>
</protein>
<proteinExistence type="predicted"/>
<organism evidence="1 2">
    <name type="scientific">Solanum tuberosum</name>
    <name type="common">Potato</name>
    <dbReference type="NCBI Taxonomy" id="4113"/>
    <lineage>
        <taxon>Eukaryota</taxon>
        <taxon>Viridiplantae</taxon>
        <taxon>Streptophyta</taxon>
        <taxon>Embryophyta</taxon>
        <taxon>Tracheophyta</taxon>
        <taxon>Spermatophyta</taxon>
        <taxon>Magnoliopsida</taxon>
        <taxon>eudicotyledons</taxon>
        <taxon>Gunneridae</taxon>
        <taxon>Pentapetalae</taxon>
        <taxon>asterids</taxon>
        <taxon>lamiids</taxon>
        <taxon>Solanales</taxon>
        <taxon>Solanaceae</taxon>
        <taxon>Solanoideae</taxon>
        <taxon>Solaneae</taxon>
        <taxon>Solanum</taxon>
    </lineage>
</organism>
<sequence>MVISPVGRGSGVWFIVRRRNSEKEEKMGVSPERLFASFGVRRPWVSTGNNEENKRGFGDDFRSVWCCWLDGCFGGRRLREWG</sequence>
<keyword evidence="2" id="KW-1185">Reference proteome</keyword>
<dbReference type="InParanoid" id="M1C8C1"/>
<dbReference type="Proteomes" id="UP000011115">
    <property type="component" value="Unassembled WGS sequence"/>
</dbReference>
<reference evidence="2" key="1">
    <citation type="journal article" date="2011" name="Nature">
        <title>Genome sequence and analysis of the tuber crop potato.</title>
        <authorList>
            <consortium name="The Potato Genome Sequencing Consortium"/>
        </authorList>
    </citation>
    <scope>NUCLEOTIDE SEQUENCE [LARGE SCALE GENOMIC DNA]</scope>
    <source>
        <strain evidence="2">cv. DM1-3 516 R44</strain>
    </source>
</reference>